<keyword evidence="6" id="KW-1185">Reference proteome</keyword>
<accession>A0A7M5UM52</accession>
<dbReference type="InterPro" id="IPR029021">
    <property type="entry name" value="Prot-tyrosine_phosphatase-like"/>
</dbReference>
<dbReference type="InterPro" id="IPR000242">
    <property type="entry name" value="PTP_cat"/>
</dbReference>
<dbReference type="SUPFAM" id="SSF52087">
    <property type="entry name" value="CRAL/TRIO domain"/>
    <property type="match status" value="1"/>
</dbReference>
<dbReference type="CDD" id="cd00170">
    <property type="entry name" value="SEC14"/>
    <property type="match status" value="1"/>
</dbReference>
<reference evidence="5" key="1">
    <citation type="submission" date="2021-01" db="UniProtKB">
        <authorList>
            <consortium name="EnsemblMetazoa"/>
        </authorList>
    </citation>
    <scope>IDENTIFICATION</scope>
</reference>
<dbReference type="FunFam" id="3.90.190.10:FF:000026">
    <property type="entry name" value="tyrosine-protein phosphatase non-receptor type 9"/>
    <property type="match status" value="1"/>
</dbReference>
<dbReference type="PROSITE" id="PS00383">
    <property type="entry name" value="TYR_PHOSPHATASE_1"/>
    <property type="match status" value="1"/>
</dbReference>
<dbReference type="PANTHER" id="PTHR19134">
    <property type="entry name" value="RECEPTOR-TYPE TYROSINE-PROTEIN PHOSPHATASE"/>
    <property type="match status" value="1"/>
</dbReference>
<dbReference type="Gene3D" id="3.90.190.10">
    <property type="entry name" value="Protein tyrosine phosphatase superfamily"/>
    <property type="match status" value="1"/>
</dbReference>
<dbReference type="Proteomes" id="UP000594262">
    <property type="component" value="Unplaced"/>
</dbReference>
<dbReference type="InterPro" id="IPR016130">
    <property type="entry name" value="Tyr_Pase_AS"/>
</dbReference>
<evidence type="ECO:0000256" key="1">
    <source>
        <dbReference type="SAM" id="MobiDB-lite"/>
    </source>
</evidence>
<dbReference type="InterPro" id="IPR050348">
    <property type="entry name" value="Protein-Tyr_Phosphatase"/>
</dbReference>
<feature type="compositionally biased region" description="Pro residues" evidence="1">
    <location>
        <begin position="343"/>
        <end position="358"/>
    </location>
</feature>
<dbReference type="RefSeq" id="XP_066913427.1">
    <property type="nucleotide sequence ID" value="XM_067057326.1"/>
</dbReference>
<feature type="domain" description="CRAL-TRIO" evidence="4">
    <location>
        <begin position="83"/>
        <end position="243"/>
    </location>
</feature>
<evidence type="ECO:0000259" key="2">
    <source>
        <dbReference type="PROSITE" id="PS50055"/>
    </source>
</evidence>
<dbReference type="Gene3D" id="3.40.525.10">
    <property type="entry name" value="CRAL-TRIO lipid binding domain"/>
    <property type="match status" value="1"/>
</dbReference>
<feature type="domain" description="Tyrosine specific protein phosphatases" evidence="3">
    <location>
        <begin position="639"/>
        <end position="695"/>
    </location>
</feature>
<name>A0A7M5UM52_9CNID</name>
<dbReference type="GO" id="GO:0004725">
    <property type="term" value="F:protein tyrosine phosphatase activity"/>
    <property type="evidence" value="ECO:0007669"/>
    <property type="project" value="InterPro"/>
</dbReference>
<evidence type="ECO:0008006" key="7">
    <source>
        <dbReference type="Google" id="ProtNLM"/>
    </source>
</evidence>
<dbReference type="PROSITE" id="PS50055">
    <property type="entry name" value="TYR_PHOSPHATASE_PTP"/>
    <property type="match status" value="1"/>
</dbReference>
<dbReference type="GeneID" id="136800674"/>
<protein>
    <recommendedName>
        <fullName evidence="7">Tyrosine-protein phosphatase non-receptor type 9</fullName>
    </recommendedName>
</protein>
<feature type="region of interest" description="Disordered" evidence="1">
    <location>
        <begin position="299"/>
        <end position="363"/>
    </location>
</feature>
<evidence type="ECO:0000259" key="3">
    <source>
        <dbReference type="PROSITE" id="PS50056"/>
    </source>
</evidence>
<dbReference type="InterPro" id="IPR036865">
    <property type="entry name" value="CRAL-TRIO_dom_sf"/>
</dbReference>
<dbReference type="SMART" id="SM00404">
    <property type="entry name" value="PTPc_motif"/>
    <property type="match status" value="1"/>
</dbReference>
<dbReference type="PRINTS" id="PR00700">
    <property type="entry name" value="PRTYPHPHTASE"/>
</dbReference>
<feature type="domain" description="Tyrosine-protein phosphatase" evidence="2">
    <location>
        <begin position="414"/>
        <end position="704"/>
    </location>
</feature>
<evidence type="ECO:0000313" key="5">
    <source>
        <dbReference type="EnsemblMetazoa" id="CLYHEMP001529.1"/>
    </source>
</evidence>
<dbReference type="AlphaFoldDB" id="A0A7M5UM52"/>
<dbReference type="SMART" id="SM00516">
    <property type="entry name" value="SEC14"/>
    <property type="match status" value="1"/>
</dbReference>
<dbReference type="Pfam" id="PF00650">
    <property type="entry name" value="CRAL_TRIO"/>
    <property type="match status" value="1"/>
</dbReference>
<dbReference type="InterPro" id="IPR036273">
    <property type="entry name" value="CRAL/TRIO_N_dom_sf"/>
</dbReference>
<dbReference type="PROSITE" id="PS50191">
    <property type="entry name" value="CRAL_TRIO"/>
    <property type="match status" value="1"/>
</dbReference>
<dbReference type="PANTHER" id="PTHR19134:SF534">
    <property type="entry name" value="LD27988P"/>
    <property type="match status" value="1"/>
</dbReference>
<evidence type="ECO:0000259" key="4">
    <source>
        <dbReference type="PROSITE" id="PS50191"/>
    </source>
</evidence>
<sequence>MDVKVEHFSSKDDLTEEEKKALEDFVHRMGSENAFGDGIAVGEDEAIKFLMARKFDVGRAISLFHTNRTLRGKFDLEHLLPNRDPLAKELTSGKFTVSCKQGPEGDTLCIFYARKHLPKQVEHATVLQSIVFQLDSIMKKPDAQRHGLSFVYDMTASGYVNFDFDLAMKVLHLLKGGYPARLKHVYIVSAPFWFRASMTVLSSFLKDKIKDRVEVVKSIPDLYQHLPPEYLPKRLGGTVDHSHREWLQHCMKHYHESLSSLDIQSSDTSAHASIASTLPSNNSLETLESKDSRSIFENAENHEPSDDSISIKSSDPEIKPSVHSIPSIVREPPTQTITEVAPPQLPPRPPPHRSPQPSPKVDQIHNRALPAEPVPAIDNISDTESLSEQTSQGRQAFSIEDFMVNMNRAGKKGVHKEYEELRSLPPSGNFESTLYPVNTKKNRYNNILTFEETRVRLERRNDDPFSDYINANFVNGYDADKKFICTQGPTPFTFNDFWRMIWEQKVGVIVMVTRCVERNRIKCGTYWPQMPKESTVFGEIFVENIDQNVGEDFTINQFVLKHNNGEALRKLYHIQFTTWPDFGVLSSAAPILEAIEFIEERQPELTEQLQEEAKMNRAGGGLEGSGEYDTPEKPAVIVPPVVIHCSAGVGRTGTFCCLSNSVERLRKTGLIDIYSTVKSIREQRAFSVQTPEQYQFCYTGILEYVLKRRYLKGEDTGSVEAGLTDFLHRDSSDESE</sequence>
<dbReference type="InterPro" id="IPR001251">
    <property type="entry name" value="CRAL-TRIO_dom"/>
</dbReference>
<dbReference type="Pfam" id="PF00102">
    <property type="entry name" value="Y_phosphatase"/>
    <property type="match status" value="1"/>
</dbReference>
<dbReference type="SUPFAM" id="SSF46938">
    <property type="entry name" value="CRAL/TRIO N-terminal domain"/>
    <property type="match status" value="1"/>
</dbReference>
<dbReference type="SMART" id="SM00194">
    <property type="entry name" value="PTPc"/>
    <property type="match status" value="1"/>
</dbReference>
<evidence type="ECO:0000313" key="6">
    <source>
        <dbReference type="Proteomes" id="UP000594262"/>
    </source>
</evidence>
<dbReference type="PROSITE" id="PS50056">
    <property type="entry name" value="TYR_PHOSPHATASE_2"/>
    <property type="match status" value="1"/>
</dbReference>
<dbReference type="InterPro" id="IPR000387">
    <property type="entry name" value="Tyr_Pase_dom"/>
</dbReference>
<dbReference type="SUPFAM" id="SSF52799">
    <property type="entry name" value="(Phosphotyrosine protein) phosphatases II"/>
    <property type="match status" value="1"/>
</dbReference>
<organism evidence="5 6">
    <name type="scientific">Clytia hemisphaerica</name>
    <dbReference type="NCBI Taxonomy" id="252671"/>
    <lineage>
        <taxon>Eukaryota</taxon>
        <taxon>Metazoa</taxon>
        <taxon>Cnidaria</taxon>
        <taxon>Hydrozoa</taxon>
        <taxon>Hydroidolina</taxon>
        <taxon>Leptothecata</taxon>
        <taxon>Obeliida</taxon>
        <taxon>Clytiidae</taxon>
        <taxon>Clytia</taxon>
    </lineage>
</organism>
<dbReference type="EnsemblMetazoa" id="CLYHEMT001529.1">
    <property type="protein sequence ID" value="CLYHEMP001529.1"/>
    <property type="gene ID" value="CLYHEMG001529"/>
</dbReference>
<dbReference type="InterPro" id="IPR003595">
    <property type="entry name" value="Tyr_Pase_cat"/>
</dbReference>
<dbReference type="OrthoDB" id="10051650at2759"/>
<proteinExistence type="predicted"/>